<organism evidence="3">
    <name type="scientific">marine sediment metagenome</name>
    <dbReference type="NCBI Taxonomy" id="412755"/>
    <lineage>
        <taxon>unclassified sequences</taxon>
        <taxon>metagenomes</taxon>
        <taxon>ecological metagenomes</taxon>
    </lineage>
</organism>
<name>X1TEN5_9ZZZZ</name>
<evidence type="ECO:0008006" key="4">
    <source>
        <dbReference type="Google" id="ProtNLM"/>
    </source>
</evidence>
<dbReference type="InterPro" id="IPR023296">
    <property type="entry name" value="Glyco_hydro_beta-prop_sf"/>
</dbReference>
<dbReference type="SUPFAM" id="SSF75005">
    <property type="entry name" value="Arabinanase/levansucrase/invertase"/>
    <property type="match status" value="1"/>
</dbReference>
<dbReference type="InterPro" id="IPR007184">
    <property type="entry name" value="Mannoside_phosphorylase"/>
</dbReference>
<feature type="non-terminal residue" evidence="3">
    <location>
        <position position="249"/>
    </location>
</feature>
<feature type="non-terminal residue" evidence="3">
    <location>
        <position position="1"/>
    </location>
</feature>
<dbReference type="Gene3D" id="2.115.10.20">
    <property type="entry name" value="Glycosyl hydrolase domain, family 43"/>
    <property type="match status" value="1"/>
</dbReference>
<dbReference type="PANTHER" id="PTHR34106:SF5">
    <property type="entry name" value="GLYCOSIDASE"/>
    <property type="match status" value="1"/>
</dbReference>
<evidence type="ECO:0000313" key="3">
    <source>
        <dbReference type="EMBL" id="GAJ03744.1"/>
    </source>
</evidence>
<keyword evidence="1" id="KW-0328">Glycosyltransferase</keyword>
<gene>
    <name evidence="3" type="ORF">S12H4_48336</name>
</gene>
<sequence>WWFVNLFLGRNRIKQMSLILGDALMKTRVFARSQHNPIISPLDLPFPAAAVLNPGATENGEEVVLLLRVEDHAGYSNIHIARSKNGVTDWKIEPEPILRHGEQNWRYEQWGCEDPRVTYLAEEKRWYITYTAYSPNGAAVALACSNDLVHAERIGLLFSPNNKDAVLFPQKFGDRWAALHRSDAGGMEHIWSAYSPDLVHWGEPHCVLPELGGAAWDGAKVGAGPPPILTEHGWLLIYHGVKAYGGQLV</sequence>
<dbReference type="PANTHER" id="PTHR34106">
    <property type="entry name" value="GLYCOSIDASE"/>
    <property type="match status" value="1"/>
</dbReference>
<evidence type="ECO:0000256" key="2">
    <source>
        <dbReference type="ARBA" id="ARBA00022679"/>
    </source>
</evidence>
<dbReference type="GO" id="GO:0016757">
    <property type="term" value="F:glycosyltransferase activity"/>
    <property type="evidence" value="ECO:0007669"/>
    <property type="project" value="UniProtKB-KW"/>
</dbReference>
<reference evidence="3" key="1">
    <citation type="journal article" date="2014" name="Front. Microbiol.">
        <title>High frequency of phylogenetically diverse reductive dehalogenase-homologous genes in deep subseafloor sedimentary metagenomes.</title>
        <authorList>
            <person name="Kawai M."/>
            <person name="Futagami T."/>
            <person name="Toyoda A."/>
            <person name="Takaki Y."/>
            <person name="Nishi S."/>
            <person name="Hori S."/>
            <person name="Arai W."/>
            <person name="Tsubouchi T."/>
            <person name="Morono Y."/>
            <person name="Uchiyama I."/>
            <person name="Ito T."/>
            <person name="Fujiyama A."/>
            <person name="Inagaki F."/>
            <person name="Takami H."/>
        </authorList>
    </citation>
    <scope>NUCLEOTIDE SEQUENCE</scope>
    <source>
        <strain evidence="3">Expedition CK06-06</strain>
    </source>
</reference>
<proteinExistence type="predicted"/>
<dbReference type="Pfam" id="PF04041">
    <property type="entry name" value="Glyco_hydro_130"/>
    <property type="match status" value="1"/>
</dbReference>
<dbReference type="EMBL" id="BARW01030196">
    <property type="protein sequence ID" value="GAJ03744.1"/>
    <property type="molecule type" value="Genomic_DNA"/>
</dbReference>
<dbReference type="AlphaFoldDB" id="X1TEN5"/>
<keyword evidence="2" id="KW-0808">Transferase</keyword>
<comment type="caution">
    <text evidence="3">The sequence shown here is derived from an EMBL/GenBank/DDBJ whole genome shotgun (WGS) entry which is preliminary data.</text>
</comment>
<dbReference type="PIRSF" id="PIRSF016202">
    <property type="entry name" value="PH1107"/>
    <property type="match status" value="1"/>
</dbReference>
<protein>
    <recommendedName>
        <fullName evidence="4">Glycosidase</fullName>
    </recommendedName>
</protein>
<evidence type="ECO:0000256" key="1">
    <source>
        <dbReference type="ARBA" id="ARBA00022676"/>
    </source>
</evidence>
<accession>X1TEN5</accession>